<reference evidence="5 6" key="1">
    <citation type="submission" date="2018-11" db="EMBL/GenBank/DDBJ databases">
        <authorList>
            <person name="Mardanov A.V."/>
            <person name="Ravin N.V."/>
            <person name="Dedysh S.N."/>
        </authorList>
    </citation>
    <scope>NUCLEOTIDE SEQUENCE [LARGE SCALE GENOMIC DNA]</scope>
    <source>
        <strain evidence="5 6">AF10</strain>
    </source>
</reference>
<keyword evidence="6" id="KW-1185">Reference proteome</keyword>
<evidence type="ECO:0000256" key="3">
    <source>
        <dbReference type="ARBA" id="ARBA00012865"/>
    </source>
</evidence>
<comment type="similarity">
    <text evidence="2">Belongs to the class-A beta-lactamase family.</text>
</comment>
<evidence type="ECO:0000313" key="6">
    <source>
        <dbReference type="Proteomes" id="UP000289437"/>
    </source>
</evidence>
<dbReference type="InterPro" id="IPR000871">
    <property type="entry name" value="Beta-lactam_class-A"/>
</dbReference>
<dbReference type="Gene3D" id="3.40.710.10">
    <property type="entry name" value="DD-peptidase/beta-lactamase superfamily"/>
    <property type="match status" value="1"/>
</dbReference>
<dbReference type="PANTHER" id="PTHR35333">
    <property type="entry name" value="BETA-LACTAMASE"/>
    <property type="match status" value="1"/>
</dbReference>
<gene>
    <name evidence="5" type="ORF">GRAN_2779</name>
</gene>
<dbReference type="GO" id="GO:0030655">
    <property type="term" value="P:beta-lactam antibiotic catabolic process"/>
    <property type="evidence" value="ECO:0007669"/>
    <property type="project" value="InterPro"/>
</dbReference>
<dbReference type="Proteomes" id="UP000289437">
    <property type="component" value="Unassembled WGS sequence"/>
</dbReference>
<dbReference type="InterPro" id="IPR012338">
    <property type="entry name" value="Beta-lactam/transpept-like"/>
</dbReference>
<dbReference type="InterPro" id="IPR045155">
    <property type="entry name" value="Beta-lactam_cat"/>
</dbReference>
<protein>
    <recommendedName>
        <fullName evidence="3">beta-lactamase</fullName>
        <ecNumber evidence="3">3.5.2.6</ecNumber>
    </recommendedName>
</protein>
<accession>A0A4Q0SZR8</accession>
<evidence type="ECO:0000256" key="1">
    <source>
        <dbReference type="ARBA" id="ARBA00001526"/>
    </source>
</evidence>
<proteinExistence type="inferred from homology"/>
<dbReference type="PANTHER" id="PTHR35333:SF3">
    <property type="entry name" value="BETA-LACTAMASE-TYPE TRANSPEPTIDASE FOLD CONTAINING PROTEIN"/>
    <property type="match status" value="1"/>
</dbReference>
<name>A0A4Q0SZR8_9BACT</name>
<reference evidence="6" key="2">
    <citation type="submission" date="2019-02" db="EMBL/GenBank/DDBJ databases">
        <title>Granulicella sibirica sp. nov., a psychrotolerant acidobacterium isolated from an organic soil layer in forested tundra, West Siberia.</title>
        <authorList>
            <person name="Oshkin I.Y."/>
            <person name="Kulichevskaya I.S."/>
            <person name="Rijpstra W.I.C."/>
            <person name="Sinninghe Damste J.S."/>
            <person name="Rakitin A.L."/>
            <person name="Ravin N.V."/>
            <person name="Dedysh S.N."/>
        </authorList>
    </citation>
    <scope>NUCLEOTIDE SEQUENCE [LARGE SCALE GENOMIC DNA]</scope>
    <source>
        <strain evidence="6">AF10</strain>
    </source>
</reference>
<feature type="domain" description="Beta-lactamase class A catalytic" evidence="4">
    <location>
        <begin position="44"/>
        <end position="276"/>
    </location>
</feature>
<dbReference type="GO" id="GO:0008800">
    <property type="term" value="F:beta-lactamase activity"/>
    <property type="evidence" value="ECO:0007669"/>
    <property type="project" value="UniProtKB-EC"/>
</dbReference>
<dbReference type="AlphaFoldDB" id="A0A4Q0SZR8"/>
<dbReference type="SUPFAM" id="SSF56601">
    <property type="entry name" value="beta-lactamase/transpeptidase-like"/>
    <property type="match status" value="1"/>
</dbReference>
<evidence type="ECO:0000259" key="4">
    <source>
        <dbReference type="Pfam" id="PF13354"/>
    </source>
</evidence>
<dbReference type="RefSeq" id="WP_241654558.1">
    <property type="nucleotide sequence ID" value="NZ_RDSM01000002.1"/>
</dbReference>
<evidence type="ECO:0000256" key="2">
    <source>
        <dbReference type="ARBA" id="ARBA00009009"/>
    </source>
</evidence>
<sequence>MVLLSALLILTHTGEAQVKALADQELRGTLTAVAETHHGKVALFASQLNTGKTVAIDADVPVQTASVIKLTILFEAMEEIRAGKAKWDEKITMPAGYAVGGSGILTFFDAPMSLTLKDVLTMMIIVSDNTATDLAIDRFGVDAVNARITWIGLKDTHLYKRIGKPAIGPMPEDQPKFGLGKTTAREMARVMERIGRCQLAGPGEAALPGDAAICEVAMNMLRNQFYRETIPRYLETLDATEKGSGIASKTGSLDAVRADVAIVAGKTGPIVISIFTYGNTDHSWTVDNEGEVTIAKLAKLIVTAWTPSGIDGRTLVPGLGLGSEGVVNGVRAASN</sequence>
<organism evidence="5 6">
    <name type="scientific">Granulicella sibirica</name>
    <dbReference type="NCBI Taxonomy" id="2479048"/>
    <lineage>
        <taxon>Bacteria</taxon>
        <taxon>Pseudomonadati</taxon>
        <taxon>Acidobacteriota</taxon>
        <taxon>Terriglobia</taxon>
        <taxon>Terriglobales</taxon>
        <taxon>Acidobacteriaceae</taxon>
        <taxon>Granulicella</taxon>
    </lineage>
</organism>
<comment type="caution">
    <text evidence="5">The sequence shown here is derived from an EMBL/GenBank/DDBJ whole genome shotgun (WGS) entry which is preliminary data.</text>
</comment>
<dbReference type="EMBL" id="RDSM01000002">
    <property type="protein sequence ID" value="RXH55922.1"/>
    <property type="molecule type" value="Genomic_DNA"/>
</dbReference>
<dbReference type="EC" id="3.5.2.6" evidence="3"/>
<dbReference type="GO" id="GO:0046677">
    <property type="term" value="P:response to antibiotic"/>
    <property type="evidence" value="ECO:0007669"/>
    <property type="project" value="InterPro"/>
</dbReference>
<comment type="catalytic activity">
    <reaction evidence="1">
        <text>a beta-lactam + H2O = a substituted beta-amino acid</text>
        <dbReference type="Rhea" id="RHEA:20401"/>
        <dbReference type="ChEBI" id="CHEBI:15377"/>
        <dbReference type="ChEBI" id="CHEBI:35627"/>
        <dbReference type="ChEBI" id="CHEBI:140347"/>
        <dbReference type="EC" id="3.5.2.6"/>
    </reaction>
</comment>
<dbReference type="Pfam" id="PF13354">
    <property type="entry name" value="Beta-lactamase2"/>
    <property type="match status" value="1"/>
</dbReference>
<evidence type="ECO:0000313" key="5">
    <source>
        <dbReference type="EMBL" id="RXH55922.1"/>
    </source>
</evidence>